<feature type="transmembrane region" description="Helical" evidence="6">
    <location>
        <begin position="12"/>
        <end position="34"/>
    </location>
</feature>
<feature type="transmembrane region" description="Helical" evidence="6">
    <location>
        <begin position="266"/>
        <end position="293"/>
    </location>
</feature>
<dbReference type="EMBL" id="CAFBOI010000009">
    <property type="protein sequence ID" value="CAB4971795.1"/>
    <property type="molecule type" value="Genomic_DNA"/>
</dbReference>
<evidence type="ECO:0000256" key="1">
    <source>
        <dbReference type="ARBA" id="ARBA00004651"/>
    </source>
</evidence>
<dbReference type="EMBL" id="CAFAAT010000017">
    <property type="protein sequence ID" value="CAB4800307.1"/>
    <property type="molecule type" value="Genomic_DNA"/>
</dbReference>
<evidence type="ECO:0000313" key="15">
    <source>
        <dbReference type="EMBL" id="CAB5059790.1"/>
    </source>
</evidence>
<keyword evidence="3 6" id="KW-0812">Transmembrane</keyword>
<comment type="subcellular location">
    <subcellularLocation>
        <location evidence="1">Cell membrane</location>
        <topology evidence="1">Multi-pass membrane protein</topology>
    </subcellularLocation>
</comment>
<evidence type="ECO:0000313" key="13">
    <source>
        <dbReference type="EMBL" id="CAB4971795.1"/>
    </source>
</evidence>
<dbReference type="EMBL" id="CAFAAE010000003">
    <property type="protein sequence ID" value="CAB4782782.1"/>
    <property type="molecule type" value="Genomic_DNA"/>
</dbReference>
<evidence type="ECO:0000313" key="7">
    <source>
        <dbReference type="EMBL" id="CAB4587275.1"/>
    </source>
</evidence>
<dbReference type="EMBL" id="CAFBNI010000014">
    <property type="protein sequence ID" value="CAB4939922.1"/>
    <property type="molecule type" value="Genomic_DNA"/>
</dbReference>
<gene>
    <name evidence="7" type="ORF">UFOPK1791_00328</name>
    <name evidence="8" type="ORF">UFOPK2312_00085</name>
    <name evidence="9" type="ORF">UFOPK2802_00318</name>
    <name evidence="10" type="ORF">UFOPK2982_00049</name>
    <name evidence="11" type="ORF">UFOPK3083_00310</name>
    <name evidence="12" type="ORF">UFOPK3783_00257</name>
    <name evidence="13" type="ORF">UFOPK3948_00176</name>
    <name evidence="14" type="ORF">UFOPK4113_00231</name>
    <name evidence="15" type="ORF">UFOPK4355_00213</name>
</gene>
<evidence type="ECO:0000313" key="11">
    <source>
        <dbReference type="EMBL" id="CAB4800307.1"/>
    </source>
</evidence>
<dbReference type="PANTHER" id="PTHR30482:SF1">
    <property type="entry name" value="BRANCHED-CHAIN AMINO ACID TRANSPORT PERMEASE PROTEIN LIVM-RELATED"/>
    <property type="match status" value="1"/>
</dbReference>
<keyword evidence="5 6" id="KW-0472">Membrane</keyword>
<accession>A0A6J6WCA2</accession>
<proteinExistence type="predicted"/>
<evidence type="ECO:0000313" key="12">
    <source>
        <dbReference type="EMBL" id="CAB4939922.1"/>
    </source>
</evidence>
<evidence type="ECO:0000256" key="6">
    <source>
        <dbReference type="SAM" id="Phobius"/>
    </source>
</evidence>
<evidence type="ECO:0000256" key="5">
    <source>
        <dbReference type="ARBA" id="ARBA00023136"/>
    </source>
</evidence>
<dbReference type="InterPro" id="IPR001851">
    <property type="entry name" value="ABC_transp_permease"/>
</dbReference>
<dbReference type="InterPro" id="IPR043428">
    <property type="entry name" value="LivM-like"/>
</dbReference>
<reference evidence="10" key="1">
    <citation type="submission" date="2020-05" db="EMBL/GenBank/DDBJ databases">
        <authorList>
            <person name="Chiriac C."/>
            <person name="Salcher M."/>
            <person name="Ghai R."/>
            <person name="Kavagutti S V."/>
        </authorList>
    </citation>
    <scope>NUCLEOTIDE SEQUENCE</scope>
</reference>
<feature type="transmembrane region" description="Helical" evidence="6">
    <location>
        <begin position="314"/>
        <end position="330"/>
    </location>
</feature>
<dbReference type="EMBL" id="CAFBPL010000013">
    <property type="protein sequence ID" value="CAB5009821.1"/>
    <property type="molecule type" value="Genomic_DNA"/>
</dbReference>
<feature type="transmembrane region" description="Helical" evidence="6">
    <location>
        <begin position="110"/>
        <end position="132"/>
    </location>
</feature>
<dbReference type="Pfam" id="PF02653">
    <property type="entry name" value="BPD_transp_2"/>
    <property type="match status" value="1"/>
</dbReference>
<keyword evidence="2" id="KW-1003">Cell membrane</keyword>
<feature type="transmembrane region" description="Helical" evidence="6">
    <location>
        <begin position="177"/>
        <end position="195"/>
    </location>
</feature>
<feature type="transmembrane region" description="Helical" evidence="6">
    <location>
        <begin position="40"/>
        <end position="60"/>
    </location>
</feature>
<feature type="transmembrane region" description="Helical" evidence="6">
    <location>
        <begin position="72"/>
        <end position="90"/>
    </location>
</feature>
<dbReference type="EMBL" id="CAEZWY010000004">
    <property type="protein sequence ID" value="CAB4662413.1"/>
    <property type="molecule type" value="Genomic_DNA"/>
</dbReference>
<dbReference type="GO" id="GO:0015658">
    <property type="term" value="F:branched-chain amino acid transmembrane transporter activity"/>
    <property type="evidence" value="ECO:0007669"/>
    <property type="project" value="InterPro"/>
</dbReference>
<evidence type="ECO:0000256" key="3">
    <source>
        <dbReference type="ARBA" id="ARBA00022692"/>
    </source>
</evidence>
<evidence type="ECO:0000256" key="2">
    <source>
        <dbReference type="ARBA" id="ARBA00022475"/>
    </source>
</evidence>
<dbReference type="EMBL" id="CAEZUF010000018">
    <property type="protein sequence ID" value="CAB4587275.1"/>
    <property type="molecule type" value="Genomic_DNA"/>
</dbReference>
<dbReference type="EMBL" id="CAEZYX010000018">
    <property type="protein sequence ID" value="CAB4737391.1"/>
    <property type="molecule type" value="Genomic_DNA"/>
</dbReference>
<sequence>MEKIKNISGITRFSFIELFGPILIITAASCLIGFSSASLMLTVQFALCYFVMVLALQVFVGNSGVLSFGHGAFAMLGAFVSGLLTAPVRIKNNALSMTDLLQSIADIQVNLYLSLLIAAIVGGVVAGITGVFLMRLNGLAAGIATFALLGVAYNFFFNNTKFGPGSQALPGVPKFQNLFIPLLLALVALVLVYLLNVSSIGRTLRATREDNLAAPALGINIIRVRRIAFALSGALAGLAGAMYSHVAGTVQVQDYYLGFTFLTLSMLVIGGSGSIWGALVGTLLVISVGQVLLMMEQGKAIFGLSIDLPNGARAIFIAATLVVALLWRSSGVTNGKEFAFPNFKKKSN</sequence>
<dbReference type="EMBL" id="CAFBQT010000014">
    <property type="protein sequence ID" value="CAB5059790.1"/>
    <property type="molecule type" value="Genomic_DNA"/>
</dbReference>
<evidence type="ECO:0000313" key="14">
    <source>
        <dbReference type="EMBL" id="CAB5009821.1"/>
    </source>
</evidence>
<evidence type="ECO:0000313" key="10">
    <source>
        <dbReference type="EMBL" id="CAB4782782.1"/>
    </source>
</evidence>
<name>A0A6J6WCA2_9ZZZZ</name>
<dbReference type="CDD" id="cd06581">
    <property type="entry name" value="TM_PBP1_LivM_like"/>
    <property type="match status" value="1"/>
</dbReference>
<evidence type="ECO:0000313" key="8">
    <source>
        <dbReference type="EMBL" id="CAB4662413.1"/>
    </source>
</evidence>
<dbReference type="PANTHER" id="PTHR30482">
    <property type="entry name" value="HIGH-AFFINITY BRANCHED-CHAIN AMINO ACID TRANSPORT SYSTEM PERMEASE"/>
    <property type="match status" value="1"/>
</dbReference>
<evidence type="ECO:0000256" key="4">
    <source>
        <dbReference type="ARBA" id="ARBA00022989"/>
    </source>
</evidence>
<evidence type="ECO:0000313" key="9">
    <source>
        <dbReference type="EMBL" id="CAB4737391.1"/>
    </source>
</evidence>
<dbReference type="PROSITE" id="PS51257">
    <property type="entry name" value="PROKAR_LIPOPROTEIN"/>
    <property type="match status" value="1"/>
</dbReference>
<feature type="transmembrane region" description="Helical" evidence="6">
    <location>
        <begin position="227"/>
        <end position="246"/>
    </location>
</feature>
<organism evidence="10">
    <name type="scientific">freshwater metagenome</name>
    <dbReference type="NCBI Taxonomy" id="449393"/>
    <lineage>
        <taxon>unclassified sequences</taxon>
        <taxon>metagenomes</taxon>
        <taxon>ecological metagenomes</taxon>
    </lineage>
</organism>
<protein>
    <submittedName>
        <fullName evidence="10">Unannotated protein</fullName>
    </submittedName>
</protein>
<dbReference type="AlphaFoldDB" id="A0A6J6WCA2"/>
<feature type="transmembrane region" description="Helical" evidence="6">
    <location>
        <begin position="139"/>
        <end position="157"/>
    </location>
</feature>
<keyword evidence="4 6" id="KW-1133">Transmembrane helix</keyword>
<dbReference type="GO" id="GO:0005886">
    <property type="term" value="C:plasma membrane"/>
    <property type="evidence" value="ECO:0007669"/>
    <property type="project" value="UniProtKB-SubCell"/>
</dbReference>